<dbReference type="InterPro" id="IPR035906">
    <property type="entry name" value="MetI-like_sf"/>
</dbReference>
<name>A0A1M6LWT3_9BACL</name>
<dbReference type="RefSeq" id="WP_072873010.1">
    <property type="nucleotide sequence ID" value="NZ_FRAF01000003.1"/>
</dbReference>
<keyword evidence="7 9" id="KW-1133">Transmembrane helix</keyword>
<dbReference type="PROSITE" id="PS50928">
    <property type="entry name" value="ABC_TM1"/>
    <property type="match status" value="1"/>
</dbReference>
<dbReference type="STRING" id="1830138.SAMN05443507_103101"/>
<protein>
    <submittedName>
        <fullName evidence="11">Carbohydrate ABC transporter membrane protein 2, CUT1 family</fullName>
    </submittedName>
</protein>
<dbReference type="GO" id="GO:0005886">
    <property type="term" value="C:plasma membrane"/>
    <property type="evidence" value="ECO:0007669"/>
    <property type="project" value="UniProtKB-SubCell"/>
</dbReference>
<evidence type="ECO:0000313" key="11">
    <source>
        <dbReference type="EMBL" id="SHJ75583.1"/>
    </source>
</evidence>
<dbReference type="Gene3D" id="1.10.3720.10">
    <property type="entry name" value="MetI-like"/>
    <property type="match status" value="1"/>
</dbReference>
<evidence type="ECO:0000256" key="8">
    <source>
        <dbReference type="ARBA" id="ARBA00023136"/>
    </source>
</evidence>
<evidence type="ECO:0000256" key="9">
    <source>
        <dbReference type="RuleBase" id="RU363032"/>
    </source>
</evidence>
<evidence type="ECO:0000313" key="12">
    <source>
        <dbReference type="Proteomes" id="UP000184016"/>
    </source>
</evidence>
<proteinExistence type="inferred from homology"/>
<feature type="domain" description="ABC transmembrane type-1" evidence="10">
    <location>
        <begin position="94"/>
        <end position="285"/>
    </location>
</feature>
<feature type="transmembrane region" description="Helical" evidence="9">
    <location>
        <begin position="98"/>
        <end position="119"/>
    </location>
</feature>
<gene>
    <name evidence="11" type="ORF">SAMN05443507_103101</name>
</gene>
<evidence type="ECO:0000256" key="5">
    <source>
        <dbReference type="ARBA" id="ARBA00022597"/>
    </source>
</evidence>
<dbReference type="GO" id="GO:0015423">
    <property type="term" value="F:ABC-type maltose transporter activity"/>
    <property type="evidence" value="ECO:0007669"/>
    <property type="project" value="TreeGrafter"/>
</dbReference>
<evidence type="ECO:0000256" key="1">
    <source>
        <dbReference type="ARBA" id="ARBA00004651"/>
    </source>
</evidence>
<keyword evidence="12" id="KW-1185">Reference proteome</keyword>
<dbReference type="PANTHER" id="PTHR32243:SF50">
    <property type="entry name" value="MALTOSE_MALTODEXTRIN TRANSPORT SYSTEM PERMEASE PROTEIN MALG"/>
    <property type="match status" value="1"/>
</dbReference>
<sequence>MSMASAPVVVKEEQAEPTLKLRARKMRPGERLGLWASRLVLWIVIILVLLPIWFVFTASINPINNVTSFQLIPPHATFANYQQLLFHSSFFVWVKNTVLAGVTIAIIQVFITAFAAYAFARMRFWGRKYGLMVLILLQMFPNLLVVIAYYSALSKLNMMDTLYSYILVMIGGSAFNVWLLKGYFDTVPVELDEAAIMDGANSWQRFVRILLPLALPMLVVIFLFTLVGIFSDYAISSAILISPSNYTLAVGMYGMISNHFGQAWGEFAAAALLSAIPLGIIFGLCQRWIASGLVAGSVKG</sequence>
<keyword evidence="6 9" id="KW-0812">Transmembrane</keyword>
<comment type="subcellular location">
    <subcellularLocation>
        <location evidence="1 9">Cell membrane</location>
        <topology evidence="1 9">Multi-pass membrane protein</topology>
    </subcellularLocation>
</comment>
<keyword evidence="8 9" id="KW-0472">Membrane</keyword>
<keyword evidence="4" id="KW-1003">Cell membrane</keyword>
<evidence type="ECO:0000259" key="10">
    <source>
        <dbReference type="PROSITE" id="PS50928"/>
    </source>
</evidence>
<dbReference type="InterPro" id="IPR050901">
    <property type="entry name" value="BP-dep_ABC_trans_perm"/>
</dbReference>
<evidence type="ECO:0000256" key="4">
    <source>
        <dbReference type="ARBA" id="ARBA00022475"/>
    </source>
</evidence>
<dbReference type="EMBL" id="FRAF01000003">
    <property type="protein sequence ID" value="SHJ75583.1"/>
    <property type="molecule type" value="Genomic_DNA"/>
</dbReference>
<reference evidence="12" key="1">
    <citation type="submission" date="2016-11" db="EMBL/GenBank/DDBJ databases">
        <authorList>
            <person name="Varghese N."/>
            <person name="Submissions S."/>
        </authorList>
    </citation>
    <scope>NUCLEOTIDE SEQUENCE [LARGE SCALE GENOMIC DNA]</scope>
    <source>
        <strain evidence="12">USBA-503</strain>
    </source>
</reference>
<organism evidence="11 12">
    <name type="scientific">Alicyclobacillus tolerans</name>
    <dbReference type="NCBI Taxonomy" id="90970"/>
    <lineage>
        <taxon>Bacteria</taxon>
        <taxon>Bacillati</taxon>
        <taxon>Bacillota</taxon>
        <taxon>Bacilli</taxon>
        <taxon>Bacillales</taxon>
        <taxon>Alicyclobacillaceae</taxon>
        <taxon>Alicyclobacillus</taxon>
    </lineage>
</organism>
<keyword evidence="5" id="KW-0762">Sugar transport</keyword>
<evidence type="ECO:0000256" key="3">
    <source>
        <dbReference type="ARBA" id="ARBA00022448"/>
    </source>
</evidence>
<evidence type="ECO:0000256" key="7">
    <source>
        <dbReference type="ARBA" id="ARBA00022989"/>
    </source>
</evidence>
<comment type="similarity">
    <text evidence="2">Belongs to the binding-protein-dependent transport system permease family. MalFG subfamily.</text>
</comment>
<feature type="transmembrane region" description="Helical" evidence="9">
    <location>
        <begin position="162"/>
        <end position="180"/>
    </location>
</feature>
<dbReference type="Pfam" id="PF00528">
    <property type="entry name" value="BPD_transp_1"/>
    <property type="match status" value="1"/>
</dbReference>
<dbReference type="SUPFAM" id="SSF161098">
    <property type="entry name" value="MetI-like"/>
    <property type="match status" value="1"/>
</dbReference>
<dbReference type="CDD" id="cd06261">
    <property type="entry name" value="TM_PBP2"/>
    <property type="match status" value="1"/>
</dbReference>
<feature type="transmembrane region" description="Helical" evidence="9">
    <location>
        <begin position="267"/>
        <end position="289"/>
    </location>
</feature>
<keyword evidence="3 9" id="KW-0813">Transport</keyword>
<dbReference type="AlphaFoldDB" id="A0A1M6LWT3"/>
<feature type="transmembrane region" description="Helical" evidence="9">
    <location>
        <begin position="233"/>
        <end position="255"/>
    </location>
</feature>
<feature type="transmembrane region" description="Helical" evidence="9">
    <location>
        <begin position="131"/>
        <end position="150"/>
    </location>
</feature>
<evidence type="ECO:0000256" key="2">
    <source>
        <dbReference type="ARBA" id="ARBA00009047"/>
    </source>
</evidence>
<dbReference type="InterPro" id="IPR000515">
    <property type="entry name" value="MetI-like"/>
</dbReference>
<feature type="transmembrane region" description="Helical" evidence="9">
    <location>
        <begin position="206"/>
        <end position="227"/>
    </location>
</feature>
<dbReference type="Proteomes" id="UP000184016">
    <property type="component" value="Unassembled WGS sequence"/>
</dbReference>
<dbReference type="GO" id="GO:0042956">
    <property type="term" value="P:maltodextrin transmembrane transport"/>
    <property type="evidence" value="ECO:0007669"/>
    <property type="project" value="TreeGrafter"/>
</dbReference>
<evidence type="ECO:0000256" key="6">
    <source>
        <dbReference type="ARBA" id="ARBA00022692"/>
    </source>
</evidence>
<feature type="transmembrane region" description="Helical" evidence="9">
    <location>
        <begin position="32"/>
        <end position="56"/>
    </location>
</feature>
<accession>A0A1M6LWT3</accession>
<dbReference type="PANTHER" id="PTHR32243">
    <property type="entry name" value="MALTOSE TRANSPORT SYSTEM PERMEASE-RELATED"/>
    <property type="match status" value="1"/>
</dbReference>